<feature type="region of interest" description="Disordered" evidence="1">
    <location>
        <begin position="288"/>
        <end position="384"/>
    </location>
</feature>
<feature type="compositionally biased region" description="Basic and acidic residues" evidence="1">
    <location>
        <begin position="646"/>
        <end position="667"/>
    </location>
</feature>
<dbReference type="PANTHER" id="PTHR38700">
    <property type="entry name" value="YALI0E22418P"/>
    <property type="match status" value="1"/>
</dbReference>
<feature type="region of interest" description="Disordered" evidence="1">
    <location>
        <begin position="1068"/>
        <end position="1145"/>
    </location>
</feature>
<dbReference type="InterPro" id="IPR029071">
    <property type="entry name" value="Ubiquitin-like_domsf"/>
</dbReference>
<feature type="compositionally biased region" description="Low complexity" evidence="1">
    <location>
        <begin position="688"/>
        <end position="701"/>
    </location>
</feature>
<feature type="compositionally biased region" description="Low complexity" evidence="1">
    <location>
        <begin position="298"/>
        <end position="322"/>
    </location>
</feature>
<feature type="compositionally biased region" description="Low complexity" evidence="1">
    <location>
        <begin position="593"/>
        <end position="603"/>
    </location>
</feature>
<feature type="compositionally biased region" description="Basic residues" evidence="1">
    <location>
        <begin position="216"/>
        <end position="231"/>
    </location>
</feature>
<feature type="compositionally biased region" description="Low complexity" evidence="1">
    <location>
        <begin position="791"/>
        <end position="803"/>
    </location>
</feature>
<protein>
    <submittedName>
        <fullName evidence="2">Uncharacterized protein</fullName>
    </submittedName>
</protein>
<feature type="compositionally biased region" description="Low complexity" evidence="1">
    <location>
        <begin position="757"/>
        <end position="766"/>
    </location>
</feature>
<feature type="compositionally biased region" description="Polar residues" evidence="1">
    <location>
        <begin position="768"/>
        <end position="790"/>
    </location>
</feature>
<feature type="region of interest" description="Disordered" evidence="1">
    <location>
        <begin position="1007"/>
        <end position="1027"/>
    </location>
</feature>
<dbReference type="GeneID" id="43587980"/>
<feature type="compositionally biased region" description="Polar residues" evidence="1">
    <location>
        <begin position="57"/>
        <end position="73"/>
    </location>
</feature>
<proteinExistence type="predicted"/>
<organism evidence="2 3">
    <name type="scientific">Kwoniella shandongensis</name>
    <dbReference type="NCBI Taxonomy" id="1734106"/>
    <lineage>
        <taxon>Eukaryota</taxon>
        <taxon>Fungi</taxon>
        <taxon>Dikarya</taxon>
        <taxon>Basidiomycota</taxon>
        <taxon>Agaricomycotina</taxon>
        <taxon>Tremellomycetes</taxon>
        <taxon>Tremellales</taxon>
        <taxon>Cryptococcaceae</taxon>
        <taxon>Kwoniella</taxon>
    </lineage>
</organism>
<feature type="region of interest" description="Disordered" evidence="1">
    <location>
        <begin position="1393"/>
        <end position="1429"/>
    </location>
</feature>
<feature type="region of interest" description="Disordered" evidence="1">
    <location>
        <begin position="474"/>
        <end position="501"/>
    </location>
</feature>
<feature type="compositionally biased region" description="Basic and acidic residues" evidence="1">
    <location>
        <begin position="874"/>
        <end position="889"/>
    </location>
</feature>
<evidence type="ECO:0000256" key="1">
    <source>
        <dbReference type="SAM" id="MobiDB-lite"/>
    </source>
</evidence>
<dbReference type="Proteomes" id="UP000322225">
    <property type="component" value="Chromosome 12"/>
</dbReference>
<evidence type="ECO:0000313" key="2">
    <source>
        <dbReference type="EMBL" id="WWD22010.1"/>
    </source>
</evidence>
<keyword evidence="3" id="KW-1185">Reference proteome</keyword>
<feature type="region of interest" description="Disordered" evidence="1">
    <location>
        <begin position="405"/>
        <end position="454"/>
    </location>
</feature>
<feature type="compositionally biased region" description="Low complexity" evidence="1">
    <location>
        <begin position="561"/>
        <end position="575"/>
    </location>
</feature>
<dbReference type="InterPro" id="IPR011993">
    <property type="entry name" value="PH-like_dom_sf"/>
</dbReference>
<feature type="compositionally biased region" description="Basic and acidic residues" evidence="1">
    <location>
        <begin position="821"/>
        <end position="833"/>
    </location>
</feature>
<dbReference type="Gene3D" id="2.30.29.30">
    <property type="entry name" value="Pleckstrin-homology domain (PH domain)/Phosphotyrosine-binding domain (PTB)"/>
    <property type="match status" value="1"/>
</dbReference>
<feature type="compositionally biased region" description="Low complexity" evidence="1">
    <location>
        <begin position="23"/>
        <end position="56"/>
    </location>
</feature>
<feature type="compositionally biased region" description="Polar residues" evidence="1">
    <location>
        <begin position="943"/>
        <end position="954"/>
    </location>
</feature>
<dbReference type="Gene3D" id="3.10.20.90">
    <property type="entry name" value="Phosphatidylinositol 3-kinase Catalytic Subunit, Chain A, domain 1"/>
    <property type="match status" value="1"/>
</dbReference>
<feature type="compositionally biased region" description="Polar residues" evidence="1">
    <location>
        <begin position="1103"/>
        <end position="1119"/>
    </location>
</feature>
<dbReference type="EMBL" id="CP144062">
    <property type="protein sequence ID" value="WWD22010.1"/>
    <property type="molecule type" value="Genomic_DNA"/>
</dbReference>
<feature type="compositionally biased region" description="Polar residues" evidence="1">
    <location>
        <begin position="81"/>
        <end position="91"/>
    </location>
</feature>
<feature type="region of interest" description="Disordered" evidence="1">
    <location>
        <begin position="644"/>
        <end position="701"/>
    </location>
</feature>
<feature type="compositionally biased region" description="Pro residues" evidence="1">
    <location>
        <begin position="542"/>
        <end position="553"/>
    </location>
</feature>
<sequence>MSTSSYFHQPSPLGFVSERESHSQASSSVSGYHSRFQYQAQPSSYHHQSQQQRDSSTASYFSNSAGQSPSFASPSAHYGTSAWSSSTPVASPGSNNIDDIVYRYSAEFDRAPGTPTVGIYAQDGLWDEEEEDRKSRISDANTARPSSSATSRKGSIATVPSVKGRSRAGTMSAATAAAAAVVGLGIEDSGKAGWAWNKKAGVEVSPTMPTDDGSKKGLKKQKSKGFLKGKGRRGELNVVVPPEADESFEAPPPMPATPASFLTESSPASFTSPFLSPINYPSPAFDSTPVSATAQTIPNTSASSNSQPSVASSSKPVKPTSSWKRGVQKIFKSKSHAALREAAQKENVPPPPLPLHNLPGPSRHPLGKPFSSSTPPLGTRRPDVATFGLQSPALSLASQSFASPSHNRYNLPPDPFASSLDLKSNNPAPPTLASPPPLRPSLRGNSPSLRDLKNFLQPSHKPKLSKAKSLANLQHTSPLNGPKSAPLEQTEVFPPAPTKTSRMANRMANRMSSVIGLNGIVPDAAHSELEFPPAHGSLSPPMESPPLLPPHPPYFAAAKRSSSVPSITTDSSPDDNASATHTPPDAPLPPVPNSASSSSLSAPITRSGSGAVLLPRSRSTSMSLKSPPTSSSFFDLYEQLGIWPTGDKEKEKEASREKEQHKEEKENAPPAEQSIPEEPVAEAMALQPESSLPPSSSINSSASWDIALNTFPDAPVNESLDFGLPYVAEAEGIESMIEESNPTADMSDELSMIAVATSSRSSTHRTALNASTSTSQTNNDNRTSTSTQPTSISMSFLNSFSSSTHRRRSGSESGGSSRGENPLRKRDIHGDKEELTDEEEQSTDEEDDVPLSKLHPEAAAAQAQRKQERRARRTQKEAERLKIKERERQLQLQRNDSVKTQGRNPGGEIAWNGEGGVPADVLRRKLERVVLLRAQREAALQAGPSSPRTAAQFMQQQQQQQQQQQALKAHQTTNHYHTTSAVQDQGVQRAHSHGHTAVLPLSTSSTWKHRNVPPLPPIQTKSLQRGPISPTDMTFGRLPSGGQRIDPAFATAMQGNTAPLQVHAYADRSRQNSAATTISSIGGQGGPTRPPHPTRAPSRQDDQSANVTRSNTGATQHSVASAPRQRSRAMSNAAPPISQAHESAALHSRAITEPLPPPPPPKPVTIVHAPAFVSALDGKKIVLDLQPHTTARDILVQTYHNGDLVDASVGMSWVLCEIFAEIGCERQVREYEQLAPIVKGWDQTAKFNCFMFKQTNRGVSTWARAVPNTPPMLGSWVQYETKKGKWSKRWLETRGGQVFLAKNEKNKDEVQINTLFFDVYEMKRGYDAPKPHVFIMRRLEAAATFENPQDYMHVFSCEDGLAWKLMSAIYDAKSYTLSTTYPNLIAAHLPPPPPTPTTATGITSPLSSLNTRRPNFAQSGGIPPPPTAPLVSLKREEGERSAFTGKGLLKI</sequence>
<feature type="compositionally biased region" description="Low complexity" evidence="1">
    <location>
        <begin position="619"/>
        <end position="630"/>
    </location>
</feature>
<dbReference type="KEGG" id="ksn:43587980"/>
<dbReference type="OrthoDB" id="43122at2759"/>
<feature type="region of interest" description="Disordered" evidence="1">
    <location>
        <begin position="531"/>
        <end position="630"/>
    </location>
</feature>
<reference evidence="2" key="1">
    <citation type="submission" date="2017-08" db="EMBL/GenBank/DDBJ databases">
        <authorList>
            <person name="Cuomo C."/>
            <person name="Billmyre B."/>
            <person name="Heitman J."/>
        </authorList>
    </citation>
    <scope>NUCLEOTIDE SEQUENCE</scope>
    <source>
        <strain evidence="2">CBS 12478</strain>
    </source>
</reference>
<feature type="compositionally biased region" description="Low complexity" evidence="1">
    <location>
        <begin position="440"/>
        <end position="449"/>
    </location>
</feature>
<feature type="region of interest" description="Disordered" evidence="1">
    <location>
        <begin position="741"/>
        <end position="912"/>
    </location>
</feature>
<feature type="compositionally biased region" description="Polar residues" evidence="1">
    <location>
        <begin position="890"/>
        <end position="903"/>
    </location>
</feature>
<feature type="region of interest" description="Disordered" evidence="1">
    <location>
        <begin position="203"/>
        <end position="266"/>
    </location>
</feature>
<dbReference type="RefSeq" id="XP_031861851.1">
    <property type="nucleotide sequence ID" value="XM_032003853.1"/>
</dbReference>
<feature type="compositionally biased region" description="Polar residues" evidence="1">
    <location>
        <begin position="138"/>
        <end position="153"/>
    </location>
</feature>
<feature type="compositionally biased region" description="Polar residues" evidence="1">
    <location>
        <begin position="1406"/>
        <end position="1418"/>
    </location>
</feature>
<feature type="compositionally biased region" description="Acidic residues" evidence="1">
    <location>
        <begin position="834"/>
        <end position="849"/>
    </location>
</feature>
<feature type="compositionally biased region" description="Polar residues" evidence="1">
    <location>
        <begin position="1071"/>
        <end position="1081"/>
    </location>
</feature>
<dbReference type="PANTHER" id="PTHR38700:SF1">
    <property type="entry name" value="PH DOMAIN-CONTAINING PROTEIN"/>
    <property type="match status" value="1"/>
</dbReference>
<reference evidence="2" key="2">
    <citation type="submission" date="2024-01" db="EMBL/GenBank/DDBJ databases">
        <title>Comparative genomics of Cryptococcus and Kwoniella reveals pathogenesis evolution and contrasting modes of karyotype evolution via chromosome fusion or intercentromeric recombination.</title>
        <authorList>
            <person name="Coelho M.A."/>
            <person name="David-Palma M."/>
            <person name="Shea T."/>
            <person name="Bowers K."/>
            <person name="McGinley-Smith S."/>
            <person name="Mohammad A.W."/>
            <person name="Gnirke A."/>
            <person name="Yurkov A.M."/>
            <person name="Nowrousian M."/>
            <person name="Sun S."/>
            <person name="Cuomo C.A."/>
            <person name="Heitman J."/>
        </authorList>
    </citation>
    <scope>NUCLEOTIDE SEQUENCE</scope>
    <source>
        <strain evidence="2">CBS 12478</strain>
    </source>
</reference>
<feature type="compositionally biased region" description="Pro residues" evidence="1">
    <location>
        <begin position="427"/>
        <end position="439"/>
    </location>
</feature>
<evidence type="ECO:0000313" key="3">
    <source>
        <dbReference type="Proteomes" id="UP000322225"/>
    </source>
</evidence>
<accession>A0A5M6C1Q0</accession>
<dbReference type="SUPFAM" id="SSF54236">
    <property type="entry name" value="Ubiquitin-like"/>
    <property type="match status" value="1"/>
</dbReference>
<feature type="compositionally biased region" description="Low complexity" evidence="1">
    <location>
        <begin position="955"/>
        <end position="965"/>
    </location>
</feature>
<gene>
    <name evidence="2" type="ORF">CI109_106498</name>
</gene>
<feature type="compositionally biased region" description="Polar residues" evidence="1">
    <location>
        <begin position="288"/>
        <end position="297"/>
    </location>
</feature>
<feature type="region of interest" description="Disordered" evidence="1">
    <location>
        <begin position="130"/>
        <end position="167"/>
    </location>
</feature>
<feature type="region of interest" description="Disordered" evidence="1">
    <location>
        <begin position="1"/>
        <end position="91"/>
    </location>
</feature>
<feature type="region of interest" description="Disordered" evidence="1">
    <location>
        <begin position="940"/>
        <end position="974"/>
    </location>
</feature>
<name>A0A5M6C1Q0_9TREE</name>